<dbReference type="PaxDb" id="2903-EOD16055"/>
<feature type="compositionally biased region" description="Basic residues" evidence="1">
    <location>
        <begin position="1"/>
        <end position="13"/>
    </location>
</feature>
<dbReference type="PANTHER" id="PTHR33344">
    <property type="entry name" value="OS02G0761600 PROTEIN"/>
    <property type="match status" value="1"/>
</dbReference>
<dbReference type="GeneID" id="17282947"/>
<dbReference type="RefSeq" id="XP_005768484.1">
    <property type="nucleotide sequence ID" value="XM_005768427.1"/>
</dbReference>
<dbReference type="EnsemblProtists" id="EOD37678">
    <property type="protein sequence ID" value="EOD37678"/>
    <property type="gene ID" value="EMIHUDRAFT_225258"/>
</dbReference>
<dbReference type="EnsemblProtists" id="EOD16055">
    <property type="protein sequence ID" value="EOD16055"/>
    <property type="gene ID" value="EMIHUDRAFT_211123"/>
</dbReference>
<sequence length="217" mass="23684">MIATAARRRRLRGSRNATLPSDPTCHARDHAGYAGDRAVVWGANLRLSSAAECCRACQAHAAACGRGNAGAEWWGRACGRAPGCNLWSFCPEEQCFAFDIHVHRRGECWLKQQAEAPTRPKDPFEGHAAFPPEMRAAPRRSWPFAVSLAVWPGPMPERVPWISGVLAPAGEVVVSGRPNDRWRERWCTRHGPCTEVADAADPSLDGRIGVDADNLAP</sequence>
<proteinExistence type="predicted"/>
<dbReference type="AlphaFoldDB" id="A0A0D3IXS0"/>
<organism evidence="2 3">
    <name type="scientific">Emiliania huxleyi (strain CCMP1516)</name>
    <dbReference type="NCBI Taxonomy" id="280463"/>
    <lineage>
        <taxon>Eukaryota</taxon>
        <taxon>Haptista</taxon>
        <taxon>Haptophyta</taxon>
        <taxon>Prymnesiophyceae</taxon>
        <taxon>Isochrysidales</taxon>
        <taxon>Noelaerhabdaceae</taxon>
        <taxon>Emiliania</taxon>
    </lineage>
</organism>
<protein>
    <recommendedName>
        <fullName evidence="4">Apple domain-containing protein</fullName>
    </recommendedName>
</protein>
<dbReference type="KEGG" id="ehx:EMIHUDRAFT_225258"/>
<name>A0A0D3IXS0_EMIH1</name>
<dbReference type="PANTHER" id="PTHR33344:SF1">
    <property type="entry name" value="OS06G0214100 PROTEIN"/>
    <property type="match status" value="1"/>
</dbReference>
<dbReference type="Proteomes" id="UP000013827">
    <property type="component" value="Unassembled WGS sequence"/>
</dbReference>
<evidence type="ECO:0000313" key="2">
    <source>
        <dbReference type="EnsemblProtists" id="EOD16055"/>
    </source>
</evidence>
<dbReference type="OMA" id="CHARDHA"/>
<feature type="region of interest" description="Disordered" evidence="1">
    <location>
        <begin position="1"/>
        <end position="22"/>
    </location>
</feature>
<accession>A0A0D3IXS0</accession>
<dbReference type="KEGG" id="ehx:EMIHUDRAFT_211123"/>
<dbReference type="HOGENOM" id="CLU_1274318_0_0_1"/>
<reference evidence="2" key="2">
    <citation type="submission" date="2024-10" db="UniProtKB">
        <authorList>
            <consortium name="EnsemblProtists"/>
        </authorList>
    </citation>
    <scope>IDENTIFICATION</scope>
</reference>
<dbReference type="GeneID" id="17262160"/>
<evidence type="ECO:0000256" key="1">
    <source>
        <dbReference type="SAM" id="MobiDB-lite"/>
    </source>
</evidence>
<dbReference type="RefSeq" id="XP_005790107.1">
    <property type="nucleotide sequence ID" value="XM_005790050.1"/>
</dbReference>
<evidence type="ECO:0008006" key="4">
    <source>
        <dbReference type="Google" id="ProtNLM"/>
    </source>
</evidence>
<evidence type="ECO:0000313" key="3">
    <source>
        <dbReference type="Proteomes" id="UP000013827"/>
    </source>
</evidence>
<reference evidence="3" key="1">
    <citation type="journal article" date="2013" name="Nature">
        <title>Pan genome of the phytoplankton Emiliania underpins its global distribution.</title>
        <authorList>
            <person name="Read B.A."/>
            <person name="Kegel J."/>
            <person name="Klute M.J."/>
            <person name="Kuo A."/>
            <person name="Lefebvre S.C."/>
            <person name="Maumus F."/>
            <person name="Mayer C."/>
            <person name="Miller J."/>
            <person name="Monier A."/>
            <person name="Salamov A."/>
            <person name="Young J."/>
            <person name="Aguilar M."/>
            <person name="Claverie J.M."/>
            <person name="Frickenhaus S."/>
            <person name="Gonzalez K."/>
            <person name="Herman E.K."/>
            <person name="Lin Y.C."/>
            <person name="Napier J."/>
            <person name="Ogata H."/>
            <person name="Sarno A.F."/>
            <person name="Shmutz J."/>
            <person name="Schroeder D."/>
            <person name="de Vargas C."/>
            <person name="Verret F."/>
            <person name="von Dassow P."/>
            <person name="Valentin K."/>
            <person name="Van de Peer Y."/>
            <person name="Wheeler G."/>
            <person name="Dacks J.B."/>
            <person name="Delwiche C.F."/>
            <person name="Dyhrman S.T."/>
            <person name="Glockner G."/>
            <person name="John U."/>
            <person name="Richards T."/>
            <person name="Worden A.Z."/>
            <person name="Zhang X."/>
            <person name="Grigoriev I.V."/>
            <person name="Allen A.E."/>
            <person name="Bidle K."/>
            <person name="Borodovsky M."/>
            <person name="Bowler C."/>
            <person name="Brownlee C."/>
            <person name="Cock J.M."/>
            <person name="Elias M."/>
            <person name="Gladyshev V.N."/>
            <person name="Groth M."/>
            <person name="Guda C."/>
            <person name="Hadaegh A."/>
            <person name="Iglesias-Rodriguez M.D."/>
            <person name="Jenkins J."/>
            <person name="Jones B.M."/>
            <person name="Lawson T."/>
            <person name="Leese F."/>
            <person name="Lindquist E."/>
            <person name="Lobanov A."/>
            <person name="Lomsadze A."/>
            <person name="Malik S.B."/>
            <person name="Marsh M.E."/>
            <person name="Mackinder L."/>
            <person name="Mock T."/>
            <person name="Mueller-Roeber B."/>
            <person name="Pagarete A."/>
            <person name="Parker M."/>
            <person name="Probert I."/>
            <person name="Quesneville H."/>
            <person name="Raines C."/>
            <person name="Rensing S.A."/>
            <person name="Riano-Pachon D.M."/>
            <person name="Richier S."/>
            <person name="Rokitta S."/>
            <person name="Shiraiwa Y."/>
            <person name="Soanes D.M."/>
            <person name="van der Giezen M."/>
            <person name="Wahlund T.M."/>
            <person name="Williams B."/>
            <person name="Wilson W."/>
            <person name="Wolfe G."/>
            <person name="Wurch L.L."/>
        </authorList>
    </citation>
    <scope>NUCLEOTIDE SEQUENCE</scope>
</reference>
<keyword evidence="3" id="KW-1185">Reference proteome</keyword>